<keyword evidence="3" id="KW-1185">Reference proteome</keyword>
<dbReference type="OrthoDB" id="3233661at2759"/>
<sequence>MIVLDEEDQQHLKPFASSGPTLRLPERAADHPTSLLLPDYETSQALHDSSHLDKTPRRLRRRRRALDSQFCKASLAALVVYIVITISVGLPFILRKSPKSSDDTADDQPLLLSRLSQVDWEDFPLDQEGSNMSETDQSQICNEWDSMDETKSSHQLTASRAFRLDFNDILTIRSNAAGGVNYGNLTFCSNPDETATDPILLFTAYSSNPRLRNDVKVCYHPTKPTRGFDFFLPPIESTDDLDLDIRILFPVNTPSSSTYPFALQRISTSMPYFFQHLRDLPSDLSFRELSLQGVQSEIFVEDVTAEKVAIKSSSAPIHGRFNVSNSIVLDTIAGYIDADVTLFHNPSSGPRQLLCAMDTGNERISADIVLHSQAFTSTPQPLFLADVRTFNAPIDLNIRHHSSTPPSLFHLQAETTSGHLEVTIDTKYTGWFDLQSKGVDRSTKVNEERIDAAQNSGSRGYHYSRLSKERTYGWVGAGGMPSTFKRSEVGNLEVLSLLNDATLTFVDSS</sequence>
<dbReference type="STRING" id="1884261.A0A5C3QM70"/>
<dbReference type="AlphaFoldDB" id="A0A5C3QM70"/>
<accession>A0A5C3QM70</accession>
<feature type="transmembrane region" description="Helical" evidence="1">
    <location>
        <begin position="70"/>
        <end position="94"/>
    </location>
</feature>
<dbReference type="Proteomes" id="UP000305067">
    <property type="component" value="Unassembled WGS sequence"/>
</dbReference>
<evidence type="ECO:0000313" key="3">
    <source>
        <dbReference type="Proteomes" id="UP000305067"/>
    </source>
</evidence>
<keyword evidence="1" id="KW-0472">Membrane</keyword>
<organism evidence="2 3">
    <name type="scientific">Pterulicium gracile</name>
    <dbReference type="NCBI Taxonomy" id="1884261"/>
    <lineage>
        <taxon>Eukaryota</taxon>
        <taxon>Fungi</taxon>
        <taxon>Dikarya</taxon>
        <taxon>Basidiomycota</taxon>
        <taxon>Agaricomycotina</taxon>
        <taxon>Agaricomycetes</taxon>
        <taxon>Agaricomycetidae</taxon>
        <taxon>Agaricales</taxon>
        <taxon>Pleurotineae</taxon>
        <taxon>Pterulaceae</taxon>
        <taxon>Pterulicium</taxon>
    </lineage>
</organism>
<reference evidence="2 3" key="1">
    <citation type="journal article" date="2019" name="Nat. Ecol. Evol.">
        <title>Megaphylogeny resolves global patterns of mushroom evolution.</title>
        <authorList>
            <person name="Varga T."/>
            <person name="Krizsan K."/>
            <person name="Foldi C."/>
            <person name="Dima B."/>
            <person name="Sanchez-Garcia M."/>
            <person name="Sanchez-Ramirez S."/>
            <person name="Szollosi G.J."/>
            <person name="Szarkandi J.G."/>
            <person name="Papp V."/>
            <person name="Albert L."/>
            <person name="Andreopoulos W."/>
            <person name="Angelini C."/>
            <person name="Antonin V."/>
            <person name="Barry K.W."/>
            <person name="Bougher N.L."/>
            <person name="Buchanan P."/>
            <person name="Buyck B."/>
            <person name="Bense V."/>
            <person name="Catcheside P."/>
            <person name="Chovatia M."/>
            <person name="Cooper J."/>
            <person name="Damon W."/>
            <person name="Desjardin D."/>
            <person name="Finy P."/>
            <person name="Geml J."/>
            <person name="Haridas S."/>
            <person name="Hughes K."/>
            <person name="Justo A."/>
            <person name="Karasinski D."/>
            <person name="Kautmanova I."/>
            <person name="Kiss B."/>
            <person name="Kocsube S."/>
            <person name="Kotiranta H."/>
            <person name="LaButti K.M."/>
            <person name="Lechner B.E."/>
            <person name="Liimatainen K."/>
            <person name="Lipzen A."/>
            <person name="Lukacs Z."/>
            <person name="Mihaltcheva S."/>
            <person name="Morgado L.N."/>
            <person name="Niskanen T."/>
            <person name="Noordeloos M.E."/>
            <person name="Ohm R.A."/>
            <person name="Ortiz-Santana B."/>
            <person name="Ovrebo C."/>
            <person name="Racz N."/>
            <person name="Riley R."/>
            <person name="Savchenko A."/>
            <person name="Shiryaev A."/>
            <person name="Soop K."/>
            <person name="Spirin V."/>
            <person name="Szebenyi C."/>
            <person name="Tomsovsky M."/>
            <person name="Tulloss R.E."/>
            <person name="Uehling J."/>
            <person name="Grigoriev I.V."/>
            <person name="Vagvolgyi C."/>
            <person name="Papp T."/>
            <person name="Martin F.M."/>
            <person name="Miettinen O."/>
            <person name="Hibbett D.S."/>
            <person name="Nagy L.G."/>
        </authorList>
    </citation>
    <scope>NUCLEOTIDE SEQUENCE [LARGE SCALE GENOMIC DNA]</scope>
    <source>
        <strain evidence="2 3">CBS 309.79</strain>
    </source>
</reference>
<keyword evidence="1" id="KW-1133">Transmembrane helix</keyword>
<dbReference type="EMBL" id="ML178822">
    <property type="protein sequence ID" value="TFL02438.1"/>
    <property type="molecule type" value="Genomic_DNA"/>
</dbReference>
<gene>
    <name evidence="2" type="ORF">BDV98DRAFT_603641</name>
</gene>
<evidence type="ECO:0000256" key="1">
    <source>
        <dbReference type="SAM" id="Phobius"/>
    </source>
</evidence>
<name>A0A5C3QM70_9AGAR</name>
<keyword evidence="1" id="KW-0812">Transmembrane</keyword>
<protein>
    <submittedName>
        <fullName evidence="2">Uncharacterized protein</fullName>
    </submittedName>
</protein>
<evidence type="ECO:0000313" key="2">
    <source>
        <dbReference type="EMBL" id="TFL02438.1"/>
    </source>
</evidence>
<proteinExistence type="predicted"/>